<proteinExistence type="predicted"/>
<protein>
    <submittedName>
        <fullName evidence="2">Uncharacterized protein</fullName>
    </submittedName>
</protein>
<keyword evidence="1" id="KW-0732">Signal</keyword>
<dbReference type="OrthoDB" id="10575506at2759"/>
<feature type="chain" id="PRO_5015767814" evidence="1">
    <location>
        <begin position="21"/>
        <end position="166"/>
    </location>
</feature>
<dbReference type="EMBL" id="MBFS01001461">
    <property type="protein sequence ID" value="PVV00982.1"/>
    <property type="molecule type" value="Genomic_DNA"/>
</dbReference>
<evidence type="ECO:0000313" key="2">
    <source>
        <dbReference type="EMBL" id="PVV00982.1"/>
    </source>
</evidence>
<feature type="signal peptide" evidence="1">
    <location>
        <begin position="1"/>
        <end position="20"/>
    </location>
</feature>
<dbReference type="Proteomes" id="UP000245609">
    <property type="component" value="Unassembled WGS sequence"/>
</dbReference>
<accession>A0A2T9Z8V3</accession>
<evidence type="ECO:0000256" key="1">
    <source>
        <dbReference type="SAM" id="SignalP"/>
    </source>
</evidence>
<organism evidence="2 3">
    <name type="scientific">Smittium megazygosporum</name>
    <dbReference type="NCBI Taxonomy" id="133381"/>
    <lineage>
        <taxon>Eukaryota</taxon>
        <taxon>Fungi</taxon>
        <taxon>Fungi incertae sedis</taxon>
        <taxon>Zoopagomycota</taxon>
        <taxon>Kickxellomycotina</taxon>
        <taxon>Harpellomycetes</taxon>
        <taxon>Harpellales</taxon>
        <taxon>Legeriomycetaceae</taxon>
        <taxon>Smittium</taxon>
    </lineage>
</organism>
<name>A0A2T9Z8V3_9FUNG</name>
<comment type="caution">
    <text evidence="2">The sequence shown here is derived from an EMBL/GenBank/DDBJ whole genome shotgun (WGS) entry which is preliminary data.</text>
</comment>
<dbReference type="AlphaFoldDB" id="A0A2T9Z8V3"/>
<gene>
    <name evidence="2" type="ORF">BB560_004617</name>
</gene>
<keyword evidence="3" id="KW-1185">Reference proteome</keyword>
<evidence type="ECO:0000313" key="3">
    <source>
        <dbReference type="Proteomes" id="UP000245609"/>
    </source>
</evidence>
<reference evidence="2 3" key="1">
    <citation type="journal article" date="2018" name="MBio">
        <title>Comparative Genomics Reveals the Core Gene Toolbox for the Fungus-Insect Symbiosis.</title>
        <authorList>
            <person name="Wang Y."/>
            <person name="Stata M."/>
            <person name="Wang W."/>
            <person name="Stajich J.E."/>
            <person name="White M.M."/>
            <person name="Moncalvo J.M."/>
        </authorList>
    </citation>
    <scope>NUCLEOTIDE SEQUENCE [LARGE SCALE GENOMIC DNA]</scope>
    <source>
        <strain evidence="2 3">SC-DP-2</strain>
    </source>
</reference>
<sequence length="166" mass="18995">MASLAKQVYLLFLIVLEASTASVKEWELEEVRDKLLIWAQHVDFALLTITKSEYKTVLEQVKKKLLKRMPELFSSIKQSKNNNTSSSLTKNQTENNHVGLNLEKLILQVLVLNPFCPFQIRQFLFSKNNPESTFSGQDCIYPRVSIESIESLSEYAALLVLCNQLV</sequence>